<feature type="compositionally biased region" description="Basic and acidic residues" evidence="1">
    <location>
        <begin position="262"/>
        <end position="284"/>
    </location>
</feature>
<accession>A0A223KQN9</accession>
<reference evidence="3 4" key="1">
    <citation type="submission" date="2016-12" db="EMBL/GenBank/DDBJ databases">
        <title>The whole genome sequencing and assembly of Bacillus cohnii DSM 6307T strain.</title>
        <authorList>
            <person name="Lee Y.-J."/>
            <person name="Yi H."/>
            <person name="Bahn Y.-S."/>
            <person name="Kim J.F."/>
            <person name="Lee D.-W."/>
        </authorList>
    </citation>
    <scope>NUCLEOTIDE SEQUENCE [LARGE SCALE GENOMIC DNA]</scope>
    <source>
        <strain evidence="3 4">DSM 6307</strain>
    </source>
</reference>
<dbReference type="Gene3D" id="3.40.50.410">
    <property type="entry name" value="von Willebrand factor, type A domain"/>
    <property type="match status" value="1"/>
</dbReference>
<dbReference type="SUPFAM" id="SSF53300">
    <property type="entry name" value="vWA-like"/>
    <property type="match status" value="1"/>
</dbReference>
<feature type="domain" description="VWFA" evidence="2">
    <location>
        <begin position="446"/>
        <end position="637"/>
    </location>
</feature>
<dbReference type="CDD" id="cd01454">
    <property type="entry name" value="vWA_norD_type"/>
    <property type="match status" value="1"/>
</dbReference>
<evidence type="ECO:0000256" key="1">
    <source>
        <dbReference type="SAM" id="MobiDB-lite"/>
    </source>
</evidence>
<feature type="region of interest" description="Disordered" evidence="1">
    <location>
        <begin position="323"/>
        <end position="348"/>
    </location>
</feature>
<dbReference type="EMBL" id="CP018866">
    <property type="protein sequence ID" value="AST91810.1"/>
    <property type="molecule type" value="Genomic_DNA"/>
</dbReference>
<dbReference type="InterPro" id="IPR051928">
    <property type="entry name" value="NorD/CobT"/>
</dbReference>
<name>A0A223KQN9_9BACI</name>
<evidence type="ECO:0000259" key="2">
    <source>
        <dbReference type="SMART" id="SM00327"/>
    </source>
</evidence>
<dbReference type="SMART" id="SM00327">
    <property type="entry name" value="VWA"/>
    <property type="match status" value="1"/>
</dbReference>
<evidence type="ECO:0000313" key="3">
    <source>
        <dbReference type="EMBL" id="AST91810.1"/>
    </source>
</evidence>
<dbReference type="KEGG" id="bcoh:BC6307_11235"/>
<feature type="compositionally biased region" description="Polar residues" evidence="1">
    <location>
        <begin position="323"/>
        <end position="337"/>
    </location>
</feature>
<proteinExistence type="predicted"/>
<dbReference type="InterPro" id="IPR036465">
    <property type="entry name" value="vWFA_dom_sf"/>
</dbReference>
<evidence type="ECO:0000313" key="4">
    <source>
        <dbReference type="Proteomes" id="UP000215224"/>
    </source>
</evidence>
<gene>
    <name evidence="3" type="ORF">BC6307_11235</name>
</gene>
<dbReference type="STRING" id="1314751.GCA_001591425_03621"/>
<dbReference type="RefSeq" id="WP_066419391.1">
    <property type="nucleotide sequence ID" value="NZ_CP018866.1"/>
</dbReference>
<dbReference type="Pfam" id="PF00092">
    <property type="entry name" value="VWA"/>
    <property type="match status" value="1"/>
</dbReference>
<dbReference type="InterPro" id="IPR002035">
    <property type="entry name" value="VWF_A"/>
</dbReference>
<dbReference type="PANTHER" id="PTHR41248:SF1">
    <property type="entry name" value="NORD PROTEIN"/>
    <property type="match status" value="1"/>
</dbReference>
<keyword evidence="4" id="KW-1185">Reference proteome</keyword>
<organism evidence="3 4">
    <name type="scientific">Sutcliffiella cohnii</name>
    <dbReference type="NCBI Taxonomy" id="33932"/>
    <lineage>
        <taxon>Bacteria</taxon>
        <taxon>Bacillati</taxon>
        <taxon>Bacillota</taxon>
        <taxon>Bacilli</taxon>
        <taxon>Bacillales</taxon>
        <taxon>Bacillaceae</taxon>
        <taxon>Sutcliffiella</taxon>
    </lineage>
</organism>
<dbReference type="AlphaFoldDB" id="A0A223KQN9"/>
<feature type="region of interest" description="Disordered" evidence="1">
    <location>
        <begin position="254"/>
        <end position="285"/>
    </location>
</feature>
<dbReference type="Proteomes" id="UP000215224">
    <property type="component" value="Chromosome"/>
</dbReference>
<dbReference type="PANTHER" id="PTHR41248">
    <property type="entry name" value="NORD PROTEIN"/>
    <property type="match status" value="1"/>
</dbReference>
<protein>
    <recommendedName>
        <fullName evidence="2">VWFA domain-containing protein</fullName>
    </recommendedName>
</protein>
<sequence>MRHIVFNDKKIDSLLFMELLDLSVSLSKIEQLEVEYAFKSYFDPFDKVLYISLFWDNHPTFEKIHGLKSDVYIRSLGNVPHTNYTEVLKFLKKIKKAKHGNFLRQLFSLLEDLRVEELIKKERTGTVNSFEIRREEYRKYFRSQLTVNNERNIRIDALYNLIYIVLTTNNPLEEIPIISDEINLALPYIRSECSKCYEATSTNEIIQICVNVQEVIEDILDNDMLNLYFFTPDFTDKEIVEEGLNFDDIKRKSKLQNDDESDKDKTGEEDIHEDKLPTWHRESETNTQSFLQFDLESGAKTDLMGEGVREGEDGDQALGIVQGSSQQSSKNDFSPTDSLEVVSDDQMKEGGKDGDFGKENKFAYPVFLQAQPVLREDKQSYNEFQAMVSSYQKKLKQMIEKTLEHKLTSPRSNLHFGRLSKNLLPWFTDESPRMFYKKNAESMEIDAVFTLLVDCSASMFDKMDETKYGITLFHEALKSVKVPHEVVGFWEDTNDATEISQPNYFKTVIDFHSSSLQKTGPEILQLQPEEDNRDGYAIRHMANRLLHRNEKQKFLLVFSDGEPAAMNYEQNGIVDTHEAVMNARKQGIEVINVFLSNGVIEESQRKTIQNMYGKYSILVPNIDELPDVLFPLLKKLLLKSI</sequence>